<keyword evidence="5" id="KW-0805">Transcription regulation</keyword>
<accession>A0A2T0B6M4</accession>
<keyword evidence="8" id="KW-0804">Transcription</keyword>
<dbReference type="Proteomes" id="UP000239706">
    <property type="component" value="Unassembled WGS sequence"/>
</dbReference>
<dbReference type="Pfam" id="PF00309">
    <property type="entry name" value="Sigma54_AID"/>
    <property type="match status" value="1"/>
</dbReference>
<dbReference type="PROSITE" id="PS00718">
    <property type="entry name" value="SIGMA54_2"/>
    <property type="match status" value="1"/>
</dbReference>
<feature type="domain" description="RNA polymerase sigma factor 54 core-binding" evidence="10">
    <location>
        <begin position="93"/>
        <end position="279"/>
    </location>
</feature>
<keyword evidence="2" id="KW-0240">DNA-directed RNA polymerase</keyword>
<evidence type="ECO:0000259" key="9">
    <source>
        <dbReference type="Pfam" id="PF04552"/>
    </source>
</evidence>
<evidence type="ECO:0000256" key="4">
    <source>
        <dbReference type="ARBA" id="ARBA00022695"/>
    </source>
</evidence>
<keyword evidence="4" id="KW-0548">Nucleotidyltransferase</keyword>
<evidence type="ECO:0000256" key="6">
    <source>
        <dbReference type="ARBA" id="ARBA00023082"/>
    </source>
</evidence>
<dbReference type="Gene3D" id="1.10.10.60">
    <property type="entry name" value="Homeodomain-like"/>
    <property type="match status" value="1"/>
</dbReference>
<keyword evidence="7" id="KW-0238">DNA-binding</keyword>
<dbReference type="PANTHER" id="PTHR32248:SF4">
    <property type="entry name" value="RNA POLYMERASE SIGMA-54 FACTOR"/>
    <property type="match status" value="1"/>
</dbReference>
<organism evidence="11 12">
    <name type="scientific">Clostridium liquoris</name>
    <dbReference type="NCBI Taxonomy" id="1289519"/>
    <lineage>
        <taxon>Bacteria</taxon>
        <taxon>Bacillati</taxon>
        <taxon>Bacillota</taxon>
        <taxon>Clostridia</taxon>
        <taxon>Eubacteriales</taxon>
        <taxon>Clostridiaceae</taxon>
        <taxon>Clostridium</taxon>
    </lineage>
</organism>
<dbReference type="InterPro" id="IPR000394">
    <property type="entry name" value="RNA_pol_sigma_54"/>
</dbReference>
<dbReference type="GO" id="GO:0001216">
    <property type="term" value="F:DNA-binding transcription activator activity"/>
    <property type="evidence" value="ECO:0007669"/>
    <property type="project" value="InterPro"/>
</dbReference>
<dbReference type="PANTHER" id="PTHR32248">
    <property type="entry name" value="RNA POLYMERASE SIGMA-54 FACTOR"/>
    <property type="match status" value="1"/>
</dbReference>
<evidence type="ECO:0000256" key="3">
    <source>
        <dbReference type="ARBA" id="ARBA00022679"/>
    </source>
</evidence>
<keyword evidence="6" id="KW-0731">Sigma factor</keyword>
<evidence type="ECO:0000256" key="5">
    <source>
        <dbReference type="ARBA" id="ARBA00023015"/>
    </source>
</evidence>
<dbReference type="EMBL" id="PVXO01000026">
    <property type="protein sequence ID" value="PRR79463.1"/>
    <property type="molecule type" value="Genomic_DNA"/>
</dbReference>
<dbReference type="PROSITE" id="PS50044">
    <property type="entry name" value="SIGMA54_3"/>
    <property type="match status" value="1"/>
</dbReference>
<protein>
    <submittedName>
        <fullName evidence="11">RNA polymerase sigma-54 factor 1</fullName>
    </submittedName>
</protein>
<dbReference type="InterPro" id="IPR038709">
    <property type="entry name" value="RpoN_core-bd_sf"/>
</dbReference>
<evidence type="ECO:0000256" key="8">
    <source>
        <dbReference type="ARBA" id="ARBA00023163"/>
    </source>
</evidence>
<comment type="caution">
    <text evidence="11">The sequence shown here is derived from an EMBL/GenBank/DDBJ whole genome shotgun (WGS) entry which is preliminary data.</text>
</comment>
<gene>
    <name evidence="11" type="primary">rpoN1</name>
    <name evidence="11" type="ORF">CLLI_07970</name>
</gene>
<dbReference type="GO" id="GO:0003677">
    <property type="term" value="F:DNA binding"/>
    <property type="evidence" value="ECO:0007669"/>
    <property type="project" value="UniProtKB-KW"/>
</dbReference>
<name>A0A2T0B6M4_9CLOT</name>
<evidence type="ECO:0000313" key="11">
    <source>
        <dbReference type="EMBL" id="PRR79463.1"/>
    </source>
</evidence>
<evidence type="ECO:0000313" key="12">
    <source>
        <dbReference type="Proteomes" id="UP000239706"/>
    </source>
</evidence>
<dbReference type="AlphaFoldDB" id="A0A2T0B6M4"/>
<dbReference type="Pfam" id="PF04552">
    <property type="entry name" value="Sigma54_DBD"/>
    <property type="match status" value="1"/>
</dbReference>
<feature type="domain" description="RNA polymerase sigma factor 54 DNA-binding" evidence="9">
    <location>
        <begin position="294"/>
        <end position="452"/>
    </location>
</feature>
<dbReference type="Pfam" id="PF04963">
    <property type="entry name" value="Sigma54_CBD"/>
    <property type="match status" value="1"/>
</dbReference>
<evidence type="ECO:0000259" key="10">
    <source>
        <dbReference type="Pfam" id="PF04963"/>
    </source>
</evidence>
<dbReference type="GO" id="GO:0000428">
    <property type="term" value="C:DNA-directed RNA polymerase complex"/>
    <property type="evidence" value="ECO:0007669"/>
    <property type="project" value="UniProtKB-KW"/>
</dbReference>
<dbReference type="GO" id="GO:0016987">
    <property type="term" value="F:sigma factor activity"/>
    <property type="evidence" value="ECO:0007669"/>
    <property type="project" value="UniProtKB-KW"/>
</dbReference>
<dbReference type="PROSITE" id="PS00717">
    <property type="entry name" value="SIGMA54_1"/>
    <property type="match status" value="1"/>
</dbReference>
<dbReference type="GO" id="GO:0016779">
    <property type="term" value="F:nucleotidyltransferase activity"/>
    <property type="evidence" value="ECO:0007669"/>
    <property type="project" value="UniProtKB-KW"/>
</dbReference>
<evidence type="ECO:0000256" key="7">
    <source>
        <dbReference type="ARBA" id="ARBA00023125"/>
    </source>
</evidence>
<dbReference type="OrthoDB" id="9814402at2"/>
<keyword evidence="3" id="KW-0808">Transferase</keyword>
<evidence type="ECO:0000256" key="1">
    <source>
        <dbReference type="ARBA" id="ARBA00008798"/>
    </source>
</evidence>
<comment type="similarity">
    <text evidence="1">Belongs to the sigma-54 factor family.</text>
</comment>
<dbReference type="Gene3D" id="1.10.10.1330">
    <property type="entry name" value="RNA polymerase sigma-54 factor, core-binding domain"/>
    <property type="match status" value="1"/>
</dbReference>
<reference evidence="11 12" key="1">
    <citation type="submission" date="2018-03" db="EMBL/GenBank/DDBJ databases">
        <title>Genome sequence of Clostridium liquoris DSM 100320.</title>
        <authorList>
            <person name="Poehlein A."/>
            <person name="Daniel R."/>
        </authorList>
    </citation>
    <scope>NUCLEOTIDE SEQUENCE [LARGE SCALE GENOMIC DNA]</scope>
    <source>
        <strain evidence="11 12">DSM 100320</strain>
    </source>
</reference>
<dbReference type="InterPro" id="IPR007046">
    <property type="entry name" value="RNA_pol_sigma_54_core-bd"/>
</dbReference>
<keyword evidence="12" id="KW-1185">Reference proteome</keyword>
<dbReference type="PIRSF" id="PIRSF000774">
    <property type="entry name" value="RpoN"/>
    <property type="match status" value="1"/>
</dbReference>
<dbReference type="InterPro" id="IPR007634">
    <property type="entry name" value="RNA_pol_sigma_54_DNA-bd"/>
</dbReference>
<proteinExistence type="inferred from homology"/>
<dbReference type="PRINTS" id="PR00045">
    <property type="entry name" value="SIGMA54FCT"/>
</dbReference>
<evidence type="ECO:0000256" key="2">
    <source>
        <dbReference type="ARBA" id="ARBA00022478"/>
    </source>
</evidence>
<dbReference type="NCBIfam" id="TIGR02395">
    <property type="entry name" value="rpoN_sigma"/>
    <property type="match status" value="1"/>
</dbReference>
<sequence length="453" mass="52784">MNMDFNLSISQEQKLIMTQQMQLSVKILQLSSYELQKLVEKETQENPLLEVKYGEENKENTLDYKEIIKYLEFDNYNHSNVVRNEDEEVSPFTFISEKKSLKEYLKEQIRDLNVKDSIRIIADYIVESIDERGYFNEKLENMAKVLKIPVHMIEEALKIVQGLEPDGIGARDLKDCLKIQCRKKGMVDENLYLIIDNHLEDIAENRYNAIAKKLNINVKESQSYGDFIKTLQPKPSRGFYTGEEVNYIIPDAYIKKIDKEYYIIMNDNVTPRLTINNLYKGIINGGEDKEAVDYVKGRLDSATFLIRSIEHRKSTIYKVLEKILCIQREYFDYGEKFLKPMTLREIADSLDMHESTISRAIKDKYIYTERGTIKIKNLFTTGLTSKEGNESLSCLEVKKGIENLINEEDKNNPLSDQNISDILRGKAVNISRRTVAKYREEMGIKSSKGRKRY</sequence>
<dbReference type="GO" id="GO:0006352">
    <property type="term" value="P:DNA-templated transcription initiation"/>
    <property type="evidence" value="ECO:0007669"/>
    <property type="project" value="InterPro"/>
</dbReference>